<organism evidence="11 12">
    <name type="scientific">Austrofundulus limnaeus</name>
    <name type="common">Annual killifish</name>
    <dbReference type="NCBI Taxonomy" id="52670"/>
    <lineage>
        <taxon>Eukaryota</taxon>
        <taxon>Metazoa</taxon>
        <taxon>Chordata</taxon>
        <taxon>Craniata</taxon>
        <taxon>Vertebrata</taxon>
        <taxon>Euteleostomi</taxon>
        <taxon>Actinopterygii</taxon>
        <taxon>Neopterygii</taxon>
        <taxon>Teleostei</taxon>
        <taxon>Neoteleostei</taxon>
        <taxon>Acanthomorphata</taxon>
        <taxon>Ovalentaria</taxon>
        <taxon>Atherinomorphae</taxon>
        <taxon>Cyprinodontiformes</taxon>
        <taxon>Rivulidae</taxon>
        <taxon>Austrofundulus</taxon>
    </lineage>
</organism>
<proteinExistence type="inferred from homology"/>
<evidence type="ECO:0000313" key="12">
    <source>
        <dbReference type="RefSeq" id="XP_013866843.1"/>
    </source>
</evidence>
<keyword evidence="5" id="KW-0479">Metal-binding</keyword>
<dbReference type="GO" id="GO:0005634">
    <property type="term" value="C:nucleus"/>
    <property type="evidence" value="ECO:0007669"/>
    <property type="project" value="TreeGrafter"/>
</dbReference>
<evidence type="ECO:0000313" key="11">
    <source>
        <dbReference type="Proteomes" id="UP000192220"/>
    </source>
</evidence>
<dbReference type="AlphaFoldDB" id="A0A2I4BGK0"/>
<dbReference type="Pfam" id="PF10601">
    <property type="entry name" value="zf-LITAF-like"/>
    <property type="match status" value="1"/>
</dbReference>
<dbReference type="STRING" id="52670.A0A2I4BGK0"/>
<dbReference type="OrthoDB" id="8447151at2759"/>
<keyword evidence="9" id="KW-1133">Transmembrane helix</keyword>
<sequence>MESKADETLPTPPPFLSSGGTVSEHGVRTSLINSPVSSPPPPLSSLPEEGGKRDFGRRSGVYFVSSPPPSVFSPLPGETASVNNASVWDIHSPGNPPPLSSLSPLQVSRPVIVSYETRPLYSPALATCASCQTQVTTEVTFKVGTYTWLMCLLFVLCGLFLGCCLIPFFVNHFKDAYHTCPSCKRVLHIQRRQCFK</sequence>
<keyword evidence="7 9" id="KW-0472">Membrane</keyword>
<dbReference type="PANTHER" id="PTHR23292:SF28">
    <property type="entry name" value="LIPOPOLYSACCHARIDE-INDUCED TUMOR NECROSIS FACTOR-ALPHA FACTOR-LIKE"/>
    <property type="match status" value="1"/>
</dbReference>
<feature type="region of interest" description="Disordered" evidence="8">
    <location>
        <begin position="1"/>
        <end position="52"/>
    </location>
</feature>
<dbReference type="InterPro" id="IPR037519">
    <property type="entry name" value="LITAF_fam"/>
</dbReference>
<dbReference type="Proteomes" id="UP000192220">
    <property type="component" value="Unplaced"/>
</dbReference>
<dbReference type="InParanoid" id="A0A2I4BGK0"/>
<evidence type="ECO:0000259" key="10">
    <source>
        <dbReference type="PROSITE" id="PS51837"/>
    </source>
</evidence>
<dbReference type="KEGG" id="alim:106519638"/>
<feature type="transmembrane region" description="Helical" evidence="9">
    <location>
        <begin position="146"/>
        <end position="170"/>
    </location>
</feature>
<evidence type="ECO:0000256" key="9">
    <source>
        <dbReference type="SAM" id="Phobius"/>
    </source>
</evidence>
<dbReference type="PANTHER" id="PTHR23292">
    <property type="entry name" value="LIPOPOLYSACCHARIDE-INDUCED TUMOR NECROSIS FACTOR-ALPHA FACTOR"/>
    <property type="match status" value="1"/>
</dbReference>
<evidence type="ECO:0000256" key="6">
    <source>
        <dbReference type="ARBA" id="ARBA00022833"/>
    </source>
</evidence>
<evidence type="ECO:0000256" key="5">
    <source>
        <dbReference type="ARBA" id="ARBA00022723"/>
    </source>
</evidence>
<dbReference type="RefSeq" id="XP_013866843.1">
    <property type="nucleotide sequence ID" value="XM_014011389.1"/>
</dbReference>
<name>A0A2I4BGK0_AUSLI</name>
<dbReference type="InterPro" id="IPR006629">
    <property type="entry name" value="LITAF"/>
</dbReference>
<accession>A0A2I4BGK0</accession>
<keyword evidence="9" id="KW-0812">Transmembrane</keyword>
<reference evidence="12" key="1">
    <citation type="submission" date="2025-08" db="UniProtKB">
        <authorList>
            <consortium name="RefSeq"/>
        </authorList>
    </citation>
    <scope>IDENTIFICATION</scope>
    <source>
        <strain evidence="12">Quisiro</strain>
        <tissue evidence="12">Liver</tissue>
    </source>
</reference>
<evidence type="ECO:0000256" key="8">
    <source>
        <dbReference type="SAM" id="MobiDB-lite"/>
    </source>
</evidence>
<dbReference type="SMART" id="SM00714">
    <property type="entry name" value="LITAF"/>
    <property type="match status" value="1"/>
</dbReference>
<comment type="subcellular location">
    <subcellularLocation>
        <location evidence="1">Endosome membrane</location>
        <topology evidence="1">Peripheral membrane protein</topology>
        <orientation evidence="1">Cytoplasmic side</orientation>
    </subcellularLocation>
    <subcellularLocation>
        <location evidence="2">Late endosome membrane</location>
    </subcellularLocation>
    <subcellularLocation>
        <location evidence="3">Lysosome membrane</location>
        <topology evidence="3">Peripheral membrane protein</topology>
        <orientation evidence="3">Cytoplasmic side</orientation>
    </subcellularLocation>
</comment>
<evidence type="ECO:0000256" key="7">
    <source>
        <dbReference type="ARBA" id="ARBA00023136"/>
    </source>
</evidence>
<evidence type="ECO:0000256" key="3">
    <source>
        <dbReference type="ARBA" id="ARBA00004630"/>
    </source>
</evidence>
<evidence type="ECO:0000256" key="2">
    <source>
        <dbReference type="ARBA" id="ARBA00004414"/>
    </source>
</evidence>
<keyword evidence="11" id="KW-1185">Reference proteome</keyword>
<comment type="similarity">
    <text evidence="4">Belongs to the CDIP1/LITAF family.</text>
</comment>
<gene>
    <name evidence="12" type="primary">LOC106519638</name>
</gene>
<dbReference type="GO" id="GO:0098574">
    <property type="term" value="C:cytoplasmic side of lysosomal membrane"/>
    <property type="evidence" value="ECO:0007669"/>
    <property type="project" value="TreeGrafter"/>
</dbReference>
<dbReference type="GO" id="GO:0008270">
    <property type="term" value="F:zinc ion binding"/>
    <property type="evidence" value="ECO:0007669"/>
    <property type="project" value="TreeGrafter"/>
</dbReference>
<protein>
    <submittedName>
        <fullName evidence="12">Cell death-inducing p53-target protein 1 isoform X1</fullName>
    </submittedName>
</protein>
<feature type="domain" description="LITAF" evidence="10">
    <location>
        <begin position="108"/>
        <end position="192"/>
    </location>
</feature>
<dbReference type="PROSITE" id="PS51837">
    <property type="entry name" value="LITAF"/>
    <property type="match status" value="1"/>
</dbReference>
<evidence type="ECO:0000256" key="4">
    <source>
        <dbReference type="ARBA" id="ARBA00005975"/>
    </source>
</evidence>
<evidence type="ECO:0000256" key="1">
    <source>
        <dbReference type="ARBA" id="ARBA00004125"/>
    </source>
</evidence>
<keyword evidence="6" id="KW-0862">Zinc</keyword>
<dbReference type="GeneID" id="106519638"/>
<dbReference type="GO" id="GO:0098560">
    <property type="term" value="C:cytoplasmic side of late endosome membrane"/>
    <property type="evidence" value="ECO:0007669"/>
    <property type="project" value="TreeGrafter"/>
</dbReference>